<protein>
    <submittedName>
        <fullName evidence="3">WecB/TagA/CpsF family glycosyltransferase</fullName>
    </submittedName>
</protein>
<organism evidence="3 4">
    <name type="scientific">Actinacidiphila acididurans</name>
    <dbReference type="NCBI Taxonomy" id="2784346"/>
    <lineage>
        <taxon>Bacteria</taxon>
        <taxon>Bacillati</taxon>
        <taxon>Actinomycetota</taxon>
        <taxon>Actinomycetes</taxon>
        <taxon>Kitasatosporales</taxon>
        <taxon>Streptomycetaceae</taxon>
        <taxon>Actinacidiphila</taxon>
    </lineage>
</organism>
<evidence type="ECO:0000256" key="1">
    <source>
        <dbReference type="ARBA" id="ARBA00022676"/>
    </source>
</evidence>
<dbReference type="PANTHER" id="PTHR34136:SF1">
    <property type="entry name" value="UDP-N-ACETYL-D-MANNOSAMINURONIC ACID TRANSFERASE"/>
    <property type="match status" value="1"/>
</dbReference>
<dbReference type="CDD" id="cd06533">
    <property type="entry name" value="Glyco_transf_WecG_TagA"/>
    <property type="match status" value="1"/>
</dbReference>
<proteinExistence type="predicted"/>
<accession>A0ABS2TKI0</accession>
<keyword evidence="4" id="KW-1185">Reference proteome</keyword>
<evidence type="ECO:0000313" key="4">
    <source>
        <dbReference type="Proteomes" id="UP000749040"/>
    </source>
</evidence>
<comment type="caution">
    <text evidence="3">The sequence shown here is derived from an EMBL/GenBank/DDBJ whole genome shotgun (WGS) entry which is preliminary data.</text>
</comment>
<dbReference type="RefSeq" id="WP_205355350.1">
    <property type="nucleotide sequence ID" value="NZ_JADKYB010000001.1"/>
</dbReference>
<evidence type="ECO:0000313" key="3">
    <source>
        <dbReference type="EMBL" id="MBM9503521.1"/>
    </source>
</evidence>
<dbReference type="EMBL" id="JADKYB010000001">
    <property type="protein sequence ID" value="MBM9503521.1"/>
    <property type="molecule type" value="Genomic_DNA"/>
</dbReference>
<reference evidence="3 4" key="1">
    <citation type="submission" date="2021-01" db="EMBL/GenBank/DDBJ databases">
        <title>Streptomyces acididurans sp. nov., isolated from a peat swamp forest soil.</title>
        <authorList>
            <person name="Chantavorakit T."/>
            <person name="Duangmal K."/>
        </authorList>
    </citation>
    <scope>NUCLEOTIDE SEQUENCE [LARGE SCALE GENOMIC DNA]</scope>
    <source>
        <strain evidence="3 4">KK5PA1</strain>
    </source>
</reference>
<keyword evidence="1" id="KW-0328">Glycosyltransferase</keyword>
<name>A0ABS2TKI0_9ACTN</name>
<dbReference type="Proteomes" id="UP000749040">
    <property type="component" value="Unassembled WGS sequence"/>
</dbReference>
<dbReference type="InterPro" id="IPR004629">
    <property type="entry name" value="WecG_TagA_CpsF"/>
</dbReference>
<dbReference type="PANTHER" id="PTHR34136">
    <property type="match status" value="1"/>
</dbReference>
<keyword evidence="2" id="KW-0808">Transferase</keyword>
<evidence type="ECO:0000256" key="2">
    <source>
        <dbReference type="ARBA" id="ARBA00022679"/>
    </source>
</evidence>
<sequence length="260" mass="28568">MTAARTLFGVRIDPLTMDRTVERCLATVRAGERLEIGVVNAAKLVGMRRDPRLAEAVGGCDLVLADGQSVVWASRLLRRPLPERVAGIDLFLRLLAAAEPEGIPVYFLGAREEVLARMLDEVRRRFPRLTVAGHRNGYFTDAEQPAVADAVRDSGAAMLFLGMTSPKKEIFTASYGKQTGVQVVHGVGGSFDVLAGVTRRAPRSWQRLGLEWLYRLLQEPRRLARRYVTTNAAFVLMTVRELVRPTPAPGLGAGPANRSH</sequence>
<dbReference type="NCBIfam" id="TIGR00696">
    <property type="entry name" value="wecG_tagA_cpsF"/>
    <property type="match status" value="1"/>
</dbReference>
<gene>
    <name evidence="3" type="ORF">ITX44_03040</name>
</gene>
<dbReference type="Pfam" id="PF03808">
    <property type="entry name" value="Glyco_tran_WecG"/>
    <property type="match status" value="1"/>
</dbReference>